<evidence type="ECO:0000313" key="2">
    <source>
        <dbReference type="Proteomes" id="UP000006222"/>
    </source>
</evidence>
<gene>
    <name evidence="1" type="ORF">RBWH47_00839</name>
</gene>
<comment type="caution">
    <text evidence="1">The sequence shown here is derived from an EMBL/GenBank/DDBJ whole genome shotgun (WGS) entry which is preliminary data.</text>
</comment>
<dbReference type="PATRIC" id="fig|991778.3.peg.4932"/>
<dbReference type="AlphaFoldDB" id="F2AY52"/>
<proteinExistence type="predicted"/>
<evidence type="ECO:0000313" key="1">
    <source>
        <dbReference type="EMBL" id="EGF25369.1"/>
    </source>
</evidence>
<name>F2AY52_RHOBT</name>
<dbReference type="Proteomes" id="UP000006222">
    <property type="component" value="Unassembled WGS sequence"/>
</dbReference>
<organism evidence="1 2">
    <name type="scientific">Rhodopirellula baltica WH47</name>
    <dbReference type="NCBI Taxonomy" id="991778"/>
    <lineage>
        <taxon>Bacteria</taxon>
        <taxon>Pseudomonadati</taxon>
        <taxon>Planctomycetota</taxon>
        <taxon>Planctomycetia</taxon>
        <taxon>Pirellulales</taxon>
        <taxon>Pirellulaceae</taxon>
        <taxon>Rhodopirellula</taxon>
    </lineage>
</organism>
<sequence>MIRSKRNHHSHILVSSLNRIRFESAIETHTKYFACSRYRVITG</sequence>
<protein>
    <submittedName>
        <fullName evidence="1">Uncharacterized protein</fullName>
    </submittedName>
</protein>
<accession>F2AY52</accession>
<dbReference type="EMBL" id="AFAR01000232">
    <property type="protein sequence ID" value="EGF25369.1"/>
    <property type="molecule type" value="Genomic_DNA"/>
</dbReference>
<reference evidence="1 2" key="1">
    <citation type="journal article" date="2013" name="Mar. Genomics">
        <title>Expression of sulfatases in Rhodopirellula baltica and the diversity of sulfatases in the genus Rhodopirellula.</title>
        <authorList>
            <person name="Wegner C.E."/>
            <person name="Richter-Heitmann T."/>
            <person name="Klindworth A."/>
            <person name="Klockow C."/>
            <person name="Richter M."/>
            <person name="Achstetter T."/>
            <person name="Glockner F.O."/>
            <person name="Harder J."/>
        </authorList>
    </citation>
    <scope>NUCLEOTIDE SEQUENCE [LARGE SCALE GENOMIC DNA]</scope>
    <source>
        <strain evidence="1 2">WH47</strain>
    </source>
</reference>